<evidence type="ECO:0000256" key="6">
    <source>
        <dbReference type="SAM" id="MobiDB-lite"/>
    </source>
</evidence>
<dbReference type="CDD" id="cd14231">
    <property type="entry name" value="GAT_GGA-like_plant"/>
    <property type="match status" value="1"/>
</dbReference>
<dbReference type="PROSITE" id="PS50909">
    <property type="entry name" value="GAT"/>
    <property type="match status" value="1"/>
</dbReference>
<evidence type="ECO:0000256" key="3">
    <source>
        <dbReference type="ARBA" id="ARBA00022448"/>
    </source>
</evidence>
<organism evidence="9 10">
    <name type="scientific">Genlisea aurea</name>
    <dbReference type="NCBI Taxonomy" id="192259"/>
    <lineage>
        <taxon>Eukaryota</taxon>
        <taxon>Viridiplantae</taxon>
        <taxon>Streptophyta</taxon>
        <taxon>Embryophyta</taxon>
        <taxon>Tracheophyta</taxon>
        <taxon>Spermatophyta</taxon>
        <taxon>Magnoliopsida</taxon>
        <taxon>eudicotyledons</taxon>
        <taxon>Gunneridae</taxon>
        <taxon>Pentapetalae</taxon>
        <taxon>asterids</taxon>
        <taxon>lamiids</taxon>
        <taxon>Lamiales</taxon>
        <taxon>Lentibulariaceae</taxon>
        <taxon>Genlisea</taxon>
    </lineage>
</organism>
<dbReference type="PROSITE" id="PS50179">
    <property type="entry name" value="VHS"/>
    <property type="match status" value="1"/>
</dbReference>
<dbReference type="SUPFAM" id="SSF89009">
    <property type="entry name" value="GAT-like domain"/>
    <property type="match status" value="1"/>
</dbReference>
<feature type="compositionally biased region" description="Acidic residues" evidence="6">
    <location>
        <begin position="286"/>
        <end position="296"/>
    </location>
</feature>
<comment type="subcellular location">
    <subcellularLocation>
        <location evidence="1">Membrane</location>
        <topology evidence="1">Peripheral membrane protein</topology>
    </subcellularLocation>
</comment>
<proteinExistence type="inferred from homology"/>
<evidence type="ECO:0000256" key="2">
    <source>
        <dbReference type="ARBA" id="ARBA00007708"/>
    </source>
</evidence>
<evidence type="ECO:0000313" key="9">
    <source>
        <dbReference type="EMBL" id="EPS66284.1"/>
    </source>
</evidence>
<dbReference type="EMBL" id="AUSU01003757">
    <property type="protein sequence ID" value="EPS66284.1"/>
    <property type="molecule type" value="Genomic_DNA"/>
</dbReference>
<feature type="region of interest" description="Disordered" evidence="6">
    <location>
        <begin position="235"/>
        <end position="320"/>
    </location>
</feature>
<evidence type="ECO:0000256" key="4">
    <source>
        <dbReference type="ARBA" id="ARBA00022927"/>
    </source>
</evidence>
<dbReference type="PANTHER" id="PTHR45898">
    <property type="entry name" value="TOM1-LIKE PROTEIN"/>
    <property type="match status" value="1"/>
</dbReference>
<dbReference type="Pfam" id="PF00790">
    <property type="entry name" value="VHS"/>
    <property type="match status" value="1"/>
</dbReference>
<protein>
    <recommendedName>
        <fullName evidence="11">VHS domain-containing protein</fullName>
    </recommendedName>
</protein>
<dbReference type="Gene3D" id="1.25.40.90">
    <property type="match status" value="1"/>
</dbReference>
<dbReference type="GO" id="GO:0035091">
    <property type="term" value="F:phosphatidylinositol binding"/>
    <property type="evidence" value="ECO:0007669"/>
    <property type="project" value="InterPro"/>
</dbReference>
<feature type="domain" description="GAT" evidence="8">
    <location>
        <begin position="148"/>
        <end position="236"/>
    </location>
</feature>
<dbReference type="InterPro" id="IPR002014">
    <property type="entry name" value="VHS_dom"/>
</dbReference>
<dbReference type="InterPro" id="IPR038425">
    <property type="entry name" value="GAT_sf"/>
</dbReference>
<dbReference type="GO" id="GO:0043130">
    <property type="term" value="F:ubiquitin binding"/>
    <property type="evidence" value="ECO:0007669"/>
    <property type="project" value="InterPro"/>
</dbReference>
<feature type="compositionally biased region" description="Low complexity" evidence="6">
    <location>
        <begin position="436"/>
        <end position="449"/>
    </location>
</feature>
<keyword evidence="3" id="KW-0813">Transport</keyword>
<dbReference type="InterPro" id="IPR004152">
    <property type="entry name" value="GAT_dom"/>
</dbReference>
<keyword evidence="10" id="KW-1185">Reference proteome</keyword>
<evidence type="ECO:0000259" key="7">
    <source>
        <dbReference type="PROSITE" id="PS50179"/>
    </source>
</evidence>
<feature type="region of interest" description="Disordered" evidence="6">
    <location>
        <begin position="356"/>
        <end position="390"/>
    </location>
</feature>
<name>S8CH15_9LAMI</name>
<sequence>LAKDVVKAVKKRLQHKNPTVQLLSLTLLEMMVKNCGDHVHFQIAERDILPEMIKIVRKKTDMQVRDKILTLIGAWNEAFGGVPGGRYPQYHMAYEELRRSGVKFPRHSPDAALIFTPPAVHPTSRYSQPGGYGIPSSSSTRLDEAMAADNSISLSNLHSMREVLDLLADMLRAVNPADRSAVKDEVIVDLVEQCRVNQRKLMQFLETTGDEELLRQGLELNDNLQTTLAKRDAIASGSPLLPPESSTNSSPPKASRKDESSPEPNEAAGDDDTNPSPLVLVKTSLIDDDEDEEEDDFAKLARRHSVGVSQEKSSTDGFHSPDFSTALVPVYSTEAIRSKDQDIIDLLSLTLTTTTTTTTLPNEPTSEFPPRRTDGAGNGRFSSEEAYPGHPGVAFNNTYVAPWAQPQQQINEHATNDAAPSPYYYGVYPPPPWASSPSYNGNPNSGQPPTTTTAGRPAMMVPSNFEDRSFFSPRSTTTAAATGTAQRPFVPSYKLFDDLDVFGGATGGRFKATTNSILGANSNNMVGGRK</sequence>
<evidence type="ECO:0008006" key="11">
    <source>
        <dbReference type="Google" id="ProtNLM"/>
    </source>
</evidence>
<dbReference type="Pfam" id="PF03127">
    <property type="entry name" value="GAT"/>
    <property type="match status" value="1"/>
</dbReference>
<feature type="region of interest" description="Disordered" evidence="6">
    <location>
        <begin position="436"/>
        <end position="460"/>
    </location>
</feature>
<dbReference type="GO" id="GO:0005737">
    <property type="term" value="C:cytoplasm"/>
    <property type="evidence" value="ECO:0007669"/>
    <property type="project" value="UniProtKB-ARBA"/>
</dbReference>
<evidence type="ECO:0000256" key="1">
    <source>
        <dbReference type="ARBA" id="ARBA00004170"/>
    </source>
</evidence>
<dbReference type="GO" id="GO:0043328">
    <property type="term" value="P:protein transport to vacuole involved in ubiquitin-dependent protein catabolic process via the multivesicular body sorting pathway"/>
    <property type="evidence" value="ECO:0007669"/>
    <property type="project" value="InterPro"/>
</dbReference>
<dbReference type="AlphaFoldDB" id="S8CH15"/>
<comment type="caution">
    <text evidence="9">The sequence shown here is derived from an EMBL/GenBank/DDBJ whole genome shotgun (WGS) entry which is preliminary data.</text>
</comment>
<dbReference type="CDD" id="cd03561">
    <property type="entry name" value="VHS"/>
    <property type="match status" value="1"/>
</dbReference>
<feature type="domain" description="VHS" evidence="7">
    <location>
        <begin position="1"/>
        <end position="105"/>
    </location>
</feature>
<dbReference type="SUPFAM" id="SSF48464">
    <property type="entry name" value="ENTH/VHS domain"/>
    <property type="match status" value="1"/>
</dbReference>
<dbReference type="InterPro" id="IPR044836">
    <property type="entry name" value="TOL_plant"/>
</dbReference>
<feature type="compositionally biased region" description="Polar residues" evidence="6">
    <location>
        <begin position="307"/>
        <end position="317"/>
    </location>
</feature>
<keyword evidence="5" id="KW-0472">Membrane</keyword>
<evidence type="ECO:0000313" key="10">
    <source>
        <dbReference type="Proteomes" id="UP000015453"/>
    </source>
</evidence>
<dbReference type="SMART" id="SM00288">
    <property type="entry name" value="VHS"/>
    <property type="match status" value="1"/>
</dbReference>
<comment type="similarity">
    <text evidence="2">Belongs to the TOM1 family.</text>
</comment>
<evidence type="ECO:0000256" key="5">
    <source>
        <dbReference type="ARBA" id="ARBA00023136"/>
    </source>
</evidence>
<dbReference type="OrthoDB" id="2018246at2759"/>
<dbReference type="Proteomes" id="UP000015453">
    <property type="component" value="Unassembled WGS sequence"/>
</dbReference>
<reference evidence="9 10" key="1">
    <citation type="journal article" date="2013" name="BMC Genomics">
        <title>The miniature genome of a carnivorous plant Genlisea aurea contains a low number of genes and short non-coding sequences.</title>
        <authorList>
            <person name="Leushkin E.V."/>
            <person name="Sutormin R.A."/>
            <person name="Nabieva E.R."/>
            <person name="Penin A.A."/>
            <person name="Kondrashov A.S."/>
            <person name="Logacheva M.D."/>
        </authorList>
    </citation>
    <scope>NUCLEOTIDE SEQUENCE [LARGE SCALE GENOMIC DNA]</scope>
</reference>
<dbReference type="Gene3D" id="1.20.58.160">
    <property type="match status" value="1"/>
</dbReference>
<dbReference type="InterPro" id="IPR008942">
    <property type="entry name" value="ENTH_VHS"/>
</dbReference>
<evidence type="ECO:0000259" key="8">
    <source>
        <dbReference type="PROSITE" id="PS50909"/>
    </source>
</evidence>
<dbReference type="GO" id="GO:0016020">
    <property type="term" value="C:membrane"/>
    <property type="evidence" value="ECO:0007669"/>
    <property type="project" value="UniProtKB-SubCell"/>
</dbReference>
<gene>
    <name evidence="9" type="ORF">M569_08493</name>
</gene>
<accession>S8CH15</accession>
<feature type="non-terminal residue" evidence="9">
    <location>
        <position position="1"/>
    </location>
</feature>
<keyword evidence="4" id="KW-0653">Protein transport</keyword>
<dbReference type="PANTHER" id="PTHR45898:SF2">
    <property type="entry name" value="TOM1-LIKE PROTEIN 6"/>
    <property type="match status" value="1"/>
</dbReference>